<dbReference type="Proteomes" id="UP001500393">
    <property type="component" value="Unassembled WGS sequence"/>
</dbReference>
<keyword evidence="3" id="KW-1185">Reference proteome</keyword>
<protein>
    <submittedName>
        <fullName evidence="2">Uncharacterized protein</fullName>
    </submittedName>
</protein>
<name>A0ABP4PD89_9ACTN</name>
<proteinExistence type="predicted"/>
<feature type="region of interest" description="Disordered" evidence="1">
    <location>
        <begin position="42"/>
        <end position="91"/>
    </location>
</feature>
<reference evidence="3" key="1">
    <citation type="journal article" date="2019" name="Int. J. Syst. Evol. Microbiol.">
        <title>The Global Catalogue of Microorganisms (GCM) 10K type strain sequencing project: providing services to taxonomists for standard genome sequencing and annotation.</title>
        <authorList>
            <consortium name="The Broad Institute Genomics Platform"/>
            <consortium name="The Broad Institute Genome Sequencing Center for Infectious Disease"/>
            <person name="Wu L."/>
            <person name="Ma J."/>
        </authorList>
    </citation>
    <scope>NUCLEOTIDE SEQUENCE [LARGE SCALE GENOMIC DNA]</scope>
    <source>
        <strain evidence="3">JCM 14969</strain>
    </source>
</reference>
<dbReference type="EMBL" id="BAAAOS010000020">
    <property type="protein sequence ID" value="GAA1577916.1"/>
    <property type="molecule type" value="Genomic_DNA"/>
</dbReference>
<organism evidence="2 3">
    <name type="scientific">Kribbella sancticallisti</name>
    <dbReference type="NCBI Taxonomy" id="460087"/>
    <lineage>
        <taxon>Bacteria</taxon>
        <taxon>Bacillati</taxon>
        <taxon>Actinomycetota</taxon>
        <taxon>Actinomycetes</taxon>
        <taxon>Propionibacteriales</taxon>
        <taxon>Kribbellaceae</taxon>
        <taxon>Kribbella</taxon>
    </lineage>
</organism>
<comment type="caution">
    <text evidence="2">The sequence shown here is derived from an EMBL/GenBank/DDBJ whole genome shotgun (WGS) entry which is preliminary data.</text>
</comment>
<evidence type="ECO:0000313" key="2">
    <source>
        <dbReference type="EMBL" id="GAA1577916.1"/>
    </source>
</evidence>
<gene>
    <name evidence="2" type="ORF">GCM10009789_34220</name>
</gene>
<evidence type="ECO:0000256" key="1">
    <source>
        <dbReference type="SAM" id="MobiDB-lite"/>
    </source>
</evidence>
<evidence type="ECO:0000313" key="3">
    <source>
        <dbReference type="Proteomes" id="UP001500393"/>
    </source>
</evidence>
<sequence length="116" mass="12687">MVDVAVREQDRDRLQLVLLDHLLDPRGGVLSGVDDDALRALAGGDDVTVRAPRTRGEPGDEHDRPSWNGSGPPKATGHAVRGSNRSTRDPRRGRARFCLIVTATPLRSGWEFVIVQ</sequence>
<feature type="compositionally biased region" description="Basic and acidic residues" evidence="1">
    <location>
        <begin position="54"/>
        <end position="65"/>
    </location>
</feature>
<accession>A0ABP4PD89</accession>